<dbReference type="Proteomes" id="UP000014900">
    <property type="component" value="Chromosome"/>
</dbReference>
<dbReference type="AlphaFoldDB" id="S4YWZ5"/>
<dbReference type="HOGENOM" id="CLU_1843741_0_0_6"/>
<reference evidence="1 2" key="1">
    <citation type="journal article" date="2013" name="Genome Announc.">
        <title>Genome Sequence of Serratia plymuthica Strain S13, an Endophyte with Germination- and Plant-Growth-Promoting Activity from the Flower of Styrian Oil Pumpkin.</title>
        <authorList>
            <person name="Muller H."/>
            <person name="Furnkranz M."/>
            <person name="Grube M."/>
            <person name="Berg G."/>
        </authorList>
    </citation>
    <scope>NUCLEOTIDE SEQUENCE [LARGE SCALE GENOMIC DNA]</scope>
    <source>
        <strain evidence="1">S13</strain>
    </source>
</reference>
<dbReference type="KEGG" id="sry:M621_15380"/>
<evidence type="ECO:0000313" key="2">
    <source>
        <dbReference type="Proteomes" id="UP000014900"/>
    </source>
</evidence>
<sequence>MITAGIFIFVLGVIANMIINKKKIKLNSAYNIHFAKFTFENESGETRRKIDELAKNILKGRTSEQHMVATFKENNPRIVFGFYALAMSELGIEPALPHFPNWFEVRNPFIASLDIRKELIKAKKDIERKTHVNYDHWID</sequence>
<organism evidence="1 2">
    <name type="scientific">Serratia plymuthica S13</name>
    <dbReference type="NCBI Taxonomy" id="1348660"/>
    <lineage>
        <taxon>Bacteria</taxon>
        <taxon>Pseudomonadati</taxon>
        <taxon>Pseudomonadota</taxon>
        <taxon>Gammaproteobacteria</taxon>
        <taxon>Enterobacterales</taxon>
        <taxon>Yersiniaceae</taxon>
        <taxon>Serratia</taxon>
    </lineage>
</organism>
<name>S4YWZ5_SERPL</name>
<dbReference type="PATRIC" id="fig|1348660.3.peg.3024"/>
<proteinExistence type="predicted"/>
<evidence type="ECO:0000313" key="1">
    <source>
        <dbReference type="EMBL" id="AGP47093.1"/>
    </source>
</evidence>
<dbReference type="EMBL" id="CP006566">
    <property type="protein sequence ID" value="AGP47093.1"/>
    <property type="molecule type" value="Genomic_DNA"/>
</dbReference>
<gene>
    <name evidence="1" type="ORF">M621_15380</name>
</gene>
<accession>S4YWZ5</accession>
<protein>
    <submittedName>
        <fullName evidence="1">Uncharacterized protein</fullName>
    </submittedName>
</protein>